<comment type="cofactor">
    <cofactor evidence="1">
        <name>Zn(2+)</name>
        <dbReference type="ChEBI" id="CHEBI:29105"/>
    </cofactor>
    <text evidence="1">Binds 1 zinc ion per subunit.</text>
</comment>
<dbReference type="Gene3D" id="1.10.10.10">
    <property type="entry name" value="Winged helix-like DNA-binding domain superfamily/Winged helix DNA-binding domain"/>
    <property type="match status" value="1"/>
</dbReference>
<evidence type="ECO:0000313" key="7">
    <source>
        <dbReference type="Proteomes" id="UP000318834"/>
    </source>
</evidence>
<evidence type="ECO:0000259" key="4">
    <source>
        <dbReference type="Pfam" id="PF16254"/>
    </source>
</evidence>
<dbReference type="GO" id="GO:0046872">
    <property type="term" value="F:metal ion binding"/>
    <property type="evidence" value="ECO:0007669"/>
    <property type="project" value="UniProtKB-KW"/>
</dbReference>
<proteinExistence type="predicted"/>
<name>A0A537KR21_9BACT</name>
<gene>
    <name evidence="6" type="ORF">E6H01_12730</name>
    <name evidence="5" type="ORF">E6H05_06895</name>
</gene>
<dbReference type="Pfam" id="PF16221">
    <property type="entry name" value="HTH_47"/>
    <property type="match status" value="1"/>
</dbReference>
<feature type="domain" description="DUF4910" evidence="4">
    <location>
        <begin position="2"/>
        <end position="339"/>
    </location>
</feature>
<evidence type="ECO:0000256" key="1">
    <source>
        <dbReference type="PIRSR" id="PIRSR015244-50"/>
    </source>
</evidence>
<dbReference type="InterPro" id="IPR012353">
    <property type="entry name" value="UCP015244"/>
</dbReference>
<feature type="binding site" evidence="1">
    <location>
        <position position="308"/>
    </location>
    <ligand>
        <name>Zn(2+)</name>
        <dbReference type="ChEBI" id="CHEBI:29105"/>
    </ligand>
</feature>
<evidence type="ECO:0000313" key="5">
    <source>
        <dbReference type="EMBL" id="TMI75202.1"/>
    </source>
</evidence>
<feature type="binding site" evidence="1">
    <location>
        <position position="178"/>
    </location>
    <ligand>
        <name>Zn(2+)</name>
        <dbReference type="ChEBI" id="CHEBI:29105"/>
    </ligand>
</feature>
<organism evidence="6 8">
    <name type="scientific">Candidatus Segetimicrobium genomatis</name>
    <dbReference type="NCBI Taxonomy" id="2569760"/>
    <lineage>
        <taxon>Bacteria</taxon>
        <taxon>Bacillati</taxon>
        <taxon>Candidatus Sysuimicrobiota</taxon>
        <taxon>Candidatus Sysuimicrobiia</taxon>
        <taxon>Candidatus Sysuimicrobiales</taxon>
        <taxon>Candidatus Segetimicrobiaceae</taxon>
        <taxon>Candidatus Segetimicrobium</taxon>
    </lineage>
</organism>
<protein>
    <submittedName>
        <fullName evidence="6">DUF4910 domain-containing protein</fullName>
    </submittedName>
</protein>
<dbReference type="EMBL" id="VBAL01000184">
    <property type="protein sequence ID" value="TMI98132.1"/>
    <property type="molecule type" value="Genomic_DNA"/>
</dbReference>
<keyword evidence="1" id="KW-0479">Metal-binding</keyword>
<dbReference type="Gene3D" id="3.50.30.90">
    <property type="match status" value="1"/>
</dbReference>
<evidence type="ECO:0000259" key="2">
    <source>
        <dbReference type="Pfam" id="PF09940"/>
    </source>
</evidence>
<dbReference type="EMBL" id="VBAP01000046">
    <property type="protein sequence ID" value="TMI75202.1"/>
    <property type="molecule type" value="Genomic_DNA"/>
</dbReference>
<dbReference type="Proteomes" id="UP000318834">
    <property type="component" value="Unassembled WGS sequence"/>
</dbReference>
<dbReference type="InterPro" id="IPR032589">
    <property type="entry name" value="DUF4910"/>
</dbReference>
<dbReference type="Gene3D" id="3.40.630.10">
    <property type="entry name" value="Zn peptidases"/>
    <property type="match status" value="1"/>
</dbReference>
<feature type="domain" description="UCP01524 winged helix-turn-helix" evidence="3">
    <location>
        <begin position="340"/>
        <end position="416"/>
    </location>
</feature>
<dbReference type="InterPro" id="IPR032610">
    <property type="entry name" value="DUF2172"/>
</dbReference>
<reference evidence="7 8" key="1">
    <citation type="journal article" date="2019" name="Nat. Microbiol.">
        <title>Mediterranean grassland soil C-N compound turnover is dependent on rainfall and depth, and is mediated by genomically divergent microorganisms.</title>
        <authorList>
            <person name="Diamond S."/>
            <person name="Andeer P.F."/>
            <person name="Li Z."/>
            <person name="Crits-Christoph A."/>
            <person name="Burstein D."/>
            <person name="Anantharaman K."/>
            <person name="Lane K.R."/>
            <person name="Thomas B.C."/>
            <person name="Pan C."/>
            <person name="Northen T.R."/>
            <person name="Banfield J.F."/>
        </authorList>
    </citation>
    <scope>NUCLEOTIDE SEQUENCE [LARGE SCALE GENOMIC DNA]</scope>
    <source>
        <strain evidence="6">NP_4</strain>
        <strain evidence="5">NP_8</strain>
    </source>
</reference>
<evidence type="ECO:0000313" key="8">
    <source>
        <dbReference type="Proteomes" id="UP000319353"/>
    </source>
</evidence>
<dbReference type="Pfam" id="PF16254">
    <property type="entry name" value="DUF4910"/>
    <property type="match status" value="1"/>
</dbReference>
<evidence type="ECO:0000313" key="6">
    <source>
        <dbReference type="EMBL" id="TMI98132.1"/>
    </source>
</evidence>
<accession>A0A537KR21</accession>
<dbReference type="SUPFAM" id="SSF53187">
    <property type="entry name" value="Zn-dependent exopeptidases"/>
    <property type="match status" value="1"/>
</dbReference>
<feature type="domain" description="DUF2172" evidence="2">
    <location>
        <begin position="52"/>
        <end position="143"/>
    </location>
</feature>
<dbReference type="InterPro" id="IPR032622">
    <property type="entry name" value="UCP01524_HTH"/>
</dbReference>
<dbReference type="PIRSF" id="PIRSF015244">
    <property type="entry name" value="UCP015244"/>
    <property type="match status" value="1"/>
</dbReference>
<dbReference type="AlphaFoldDB" id="A0A537KR21"/>
<evidence type="ECO:0000259" key="3">
    <source>
        <dbReference type="Pfam" id="PF16221"/>
    </source>
</evidence>
<dbReference type="Pfam" id="PF09940">
    <property type="entry name" value="DUF2172"/>
    <property type="match status" value="1"/>
</dbReference>
<sequence length="430" mass="47902">MHRLIAELYPMCRSITGNGVRDTLRVLQRHIPLTVHEVPSGTPVFDWTVPNEWNIRDAYVKNAQGERVIDFRRSNLHVMSYSVPVHRTVSLEELKAHLHTLPAQPDWIPYRTSYYKEDWGFCLSHRQLSELREGEYEVCIDATLAPGHLTYGACYLPGASAAEVLVSAHICHPSLCNDNLSAVALATFLARELRPVRQRYSYRFLFAPGTIGAITWLCLHEADVSRVQHGLVLSCVGDAGHLSYKRSRRGNAEIDRAVHHVLQHSGQAHDVEDFSPYGYDERQFCSPGFDLPVGRLSRTPGGRFPEYHTSADNLDFVRPEALADSYATCRSVFDVLEGNQTYLNRNPKGEPQLGRRGLYGAIGGQAGERVEELALLWVLSLSDGSRSLLDIAERAQMRFDTIRAAADALMAQGLLAEVAVTSRGNASAPP</sequence>
<keyword evidence="1" id="KW-0862">Zinc</keyword>
<dbReference type="InterPro" id="IPR036388">
    <property type="entry name" value="WH-like_DNA-bd_sf"/>
</dbReference>
<comment type="caution">
    <text evidence="6">The sequence shown here is derived from an EMBL/GenBank/DDBJ whole genome shotgun (WGS) entry which is preliminary data.</text>
</comment>
<dbReference type="Proteomes" id="UP000319353">
    <property type="component" value="Unassembled WGS sequence"/>
</dbReference>
<dbReference type="CDD" id="cd05644">
    <property type="entry name" value="M28_like"/>
    <property type="match status" value="1"/>
</dbReference>
<feature type="binding site" evidence="1">
    <location>
        <position position="172"/>
    </location>
    <ligand>
        <name>Zn(2+)</name>
        <dbReference type="ChEBI" id="CHEBI:29105"/>
    </ligand>
</feature>